<comment type="caution">
    <text evidence="8">The sequence shown here is derived from an EMBL/GenBank/DDBJ whole genome shotgun (WGS) entry which is preliminary data.</text>
</comment>
<dbReference type="EMBL" id="CM032185">
    <property type="protein sequence ID" value="KAG7091767.1"/>
    <property type="molecule type" value="Genomic_DNA"/>
</dbReference>
<sequence length="228" mass="24448">MSSAYPAGDADKAQVSETEEYSPNADPVTYARYPTKIANPGPAGLFNLGATAFILSLYFLHARGVQAPNVVVGMALFAGGLTQFIAGMWEFPRGNVFGATVFATFGSFWLSYATINIPASGIQAAFANEQEFHDALGIYLMTWFVITLFFLAVVIRRHVAFTVILVSLAIAFLLLGISEFNGNASVLKAGGVFLLIVGLTAFYIGASELFASEPRPILYLPQGVLDKV</sequence>
<keyword evidence="5 7" id="KW-0472">Membrane</keyword>
<feature type="transmembrane region" description="Helical" evidence="7">
    <location>
        <begin position="159"/>
        <end position="177"/>
    </location>
</feature>
<dbReference type="PANTHER" id="PTHR31123:SF1">
    <property type="entry name" value="ACCUMULATION OF DYADS PROTEIN 2-RELATED"/>
    <property type="match status" value="1"/>
</dbReference>
<organism evidence="8 9">
    <name type="scientific">Marasmius oreades</name>
    <name type="common">fairy-ring Marasmius</name>
    <dbReference type="NCBI Taxonomy" id="181124"/>
    <lineage>
        <taxon>Eukaryota</taxon>
        <taxon>Fungi</taxon>
        <taxon>Dikarya</taxon>
        <taxon>Basidiomycota</taxon>
        <taxon>Agaricomycotina</taxon>
        <taxon>Agaricomycetes</taxon>
        <taxon>Agaricomycetidae</taxon>
        <taxon>Agaricales</taxon>
        <taxon>Marasmiineae</taxon>
        <taxon>Marasmiaceae</taxon>
        <taxon>Marasmius</taxon>
    </lineage>
</organism>
<dbReference type="GeneID" id="66077245"/>
<dbReference type="NCBIfam" id="NF038013">
    <property type="entry name" value="AceTr_1"/>
    <property type="match status" value="1"/>
</dbReference>
<comment type="subcellular location">
    <subcellularLocation>
        <location evidence="1">Membrane</location>
        <topology evidence="1">Multi-pass membrane protein</topology>
    </subcellularLocation>
</comment>
<dbReference type="KEGG" id="more:E1B28_008169"/>
<evidence type="ECO:0000256" key="7">
    <source>
        <dbReference type="SAM" id="Phobius"/>
    </source>
</evidence>
<keyword evidence="4 7" id="KW-1133">Transmembrane helix</keyword>
<accession>A0A9P7RXZ7</accession>
<dbReference type="GO" id="GO:0015123">
    <property type="term" value="F:acetate transmembrane transporter activity"/>
    <property type="evidence" value="ECO:0007669"/>
    <property type="project" value="TreeGrafter"/>
</dbReference>
<feature type="region of interest" description="Disordered" evidence="6">
    <location>
        <begin position="1"/>
        <end position="26"/>
    </location>
</feature>
<evidence type="ECO:0000256" key="6">
    <source>
        <dbReference type="SAM" id="MobiDB-lite"/>
    </source>
</evidence>
<evidence type="ECO:0000256" key="2">
    <source>
        <dbReference type="ARBA" id="ARBA00005587"/>
    </source>
</evidence>
<evidence type="ECO:0000313" key="8">
    <source>
        <dbReference type="EMBL" id="KAG7091767.1"/>
    </source>
</evidence>
<dbReference type="AlphaFoldDB" id="A0A9P7RXZ7"/>
<dbReference type="GO" id="GO:0005886">
    <property type="term" value="C:plasma membrane"/>
    <property type="evidence" value="ECO:0007669"/>
    <property type="project" value="TreeGrafter"/>
</dbReference>
<evidence type="ECO:0000256" key="1">
    <source>
        <dbReference type="ARBA" id="ARBA00004141"/>
    </source>
</evidence>
<dbReference type="Pfam" id="PF01184">
    <property type="entry name" value="Gpr1_Fun34_YaaH"/>
    <property type="match status" value="1"/>
</dbReference>
<dbReference type="OrthoDB" id="3648309at2759"/>
<feature type="transmembrane region" description="Helical" evidence="7">
    <location>
        <begin position="135"/>
        <end position="154"/>
    </location>
</feature>
<feature type="transmembrane region" description="Helical" evidence="7">
    <location>
        <begin position="189"/>
        <end position="211"/>
    </location>
</feature>
<feature type="transmembrane region" description="Helical" evidence="7">
    <location>
        <begin position="42"/>
        <end position="61"/>
    </location>
</feature>
<comment type="similarity">
    <text evidence="2">Belongs to the acetate uptake transporter (AceTr) (TC 2.A.96) family.</text>
</comment>
<feature type="transmembrane region" description="Helical" evidence="7">
    <location>
        <begin position="96"/>
        <end position="115"/>
    </location>
</feature>
<feature type="transmembrane region" description="Helical" evidence="7">
    <location>
        <begin position="67"/>
        <end position="89"/>
    </location>
</feature>
<dbReference type="InterPro" id="IPR000791">
    <property type="entry name" value="Gpr1/Fun34/SatP-like"/>
</dbReference>
<dbReference type="PANTHER" id="PTHR31123">
    <property type="entry name" value="ACCUMULATION OF DYADS PROTEIN 2-RELATED"/>
    <property type="match status" value="1"/>
</dbReference>
<evidence type="ECO:0000256" key="5">
    <source>
        <dbReference type="ARBA" id="ARBA00023136"/>
    </source>
</evidence>
<keyword evidence="9" id="KW-1185">Reference proteome</keyword>
<proteinExistence type="inferred from homology"/>
<gene>
    <name evidence="8" type="ORF">E1B28_008169</name>
</gene>
<protein>
    <recommendedName>
        <fullName evidence="10">GPR1/FUN34/yaaH family protein</fullName>
    </recommendedName>
</protein>
<dbReference type="RefSeq" id="XP_043008237.1">
    <property type="nucleotide sequence ID" value="XM_043152954.1"/>
</dbReference>
<name>A0A9P7RXZ7_9AGAR</name>
<evidence type="ECO:0000256" key="3">
    <source>
        <dbReference type="ARBA" id="ARBA00022692"/>
    </source>
</evidence>
<dbReference type="InterPro" id="IPR051633">
    <property type="entry name" value="AceTr"/>
</dbReference>
<dbReference type="Proteomes" id="UP001049176">
    <property type="component" value="Chromosome 5"/>
</dbReference>
<keyword evidence="3 7" id="KW-0812">Transmembrane</keyword>
<evidence type="ECO:0000256" key="4">
    <source>
        <dbReference type="ARBA" id="ARBA00022989"/>
    </source>
</evidence>
<reference evidence="8" key="1">
    <citation type="journal article" date="2021" name="Genome Biol. Evol.">
        <title>The assembled and annotated genome of the fairy-ring fungus Marasmius oreades.</title>
        <authorList>
            <person name="Hiltunen M."/>
            <person name="Ament-Velasquez S.L."/>
            <person name="Johannesson H."/>
        </authorList>
    </citation>
    <scope>NUCLEOTIDE SEQUENCE</scope>
    <source>
        <strain evidence="8">03SP1</strain>
    </source>
</reference>
<evidence type="ECO:0008006" key="10">
    <source>
        <dbReference type="Google" id="ProtNLM"/>
    </source>
</evidence>
<evidence type="ECO:0000313" key="9">
    <source>
        <dbReference type="Proteomes" id="UP001049176"/>
    </source>
</evidence>